<proteinExistence type="predicted"/>
<dbReference type="AlphaFoldDB" id="A0A3S5K299"/>
<evidence type="ECO:0008006" key="3">
    <source>
        <dbReference type="Google" id="ProtNLM"/>
    </source>
</evidence>
<reference evidence="1 2" key="1">
    <citation type="journal article" date="2019" name="Genome Biol. Evol.">
        <title>Day and night: Metabolic profiles and evolutionary relationships of six axenic non-marine cyanobacteria.</title>
        <authorList>
            <person name="Will S.E."/>
            <person name="Henke P."/>
            <person name="Boedeker C."/>
            <person name="Huang S."/>
            <person name="Brinkmann H."/>
            <person name="Rohde M."/>
            <person name="Jarek M."/>
            <person name="Friedl T."/>
            <person name="Seufert S."/>
            <person name="Schumacher M."/>
            <person name="Overmann J."/>
            <person name="Neumann-Schaal M."/>
            <person name="Petersen J."/>
        </authorList>
    </citation>
    <scope>NUCLEOTIDE SEQUENCE [LARGE SCALE GENOMIC DNA]</scope>
    <source>
        <strain evidence="1 2">PCC 6912</strain>
    </source>
</reference>
<keyword evidence="2" id="KW-1185">Reference proteome</keyword>
<gene>
    <name evidence="1" type="ORF">PCC6912_20470</name>
</gene>
<name>A0A3S5K299_CHLFR</name>
<accession>A0A3S5K299</accession>
<dbReference type="GO" id="GO:0006400">
    <property type="term" value="P:tRNA modification"/>
    <property type="evidence" value="ECO:0007669"/>
    <property type="project" value="InterPro"/>
</dbReference>
<protein>
    <recommendedName>
        <fullName evidence="3">tRNA-guanine(15) transglycosylase-like domain-containing protein</fullName>
    </recommendedName>
</protein>
<dbReference type="Proteomes" id="UP000268857">
    <property type="component" value="Unassembled WGS sequence"/>
</dbReference>
<evidence type="ECO:0000313" key="1">
    <source>
        <dbReference type="EMBL" id="RUR83804.1"/>
    </source>
</evidence>
<dbReference type="EMBL" id="RSCJ01000006">
    <property type="protein sequence ID" value="RUR83804.1"/>
    <property type="molecule type" value="Genomic_DNA"/>
</dbReference>
<organism evidence="1 2">
    <name type="scientific">Chlorogloeopsis fritschii PCC 6912</name>
    <dbReference type="NCBI Taxonomy" id="211165"/>
    <lineage>
        <taxon>Bacteria</taxon>
        <taxon>Bacillati</taxon>
        <taxon>Cyanobacteriota</taxon>
        <taxon>Cyanophyceae</taxon>
        <taxon>Nostocales</taxon>
        <taxon>Chlorogloeopsidaceae</taxon>
        <taxon>Chlorogloeopsis</taxon>
    </lineage>
</organism>
<comment type="caution">
    <text evidence="1">The sequence shown here is derived from an EMBL/GenBank/DDBJ whole genome shotgun (WGS) entry which is preliminary data.</text>
</comment>
<dbReference type="InterPro" id="IPR036511">
    <property type="entry name" value="TGT-like_sf"/>
</dbReference>
<sequence length="234" mass="26858">MKAGFYAVLGKRDYLKLNNKKVGIWELTEYQPTGWLCSLTIKPEVIPKNSPIIHDCGAFGYREQDYPTIDGQYVNAHYAANRYRERSRPGDIVTCPDNLLLRNIDWRRQYNLQQAQTFIKIAEEKLPGRTPLAVIHGLSLQEKIEYGVKLYQFGYKHFGIGGLAQQAKEYSTNLYIIKTIVQKIRSQGKSIHFHIFGLCSPQYAKTFFEMGISFDGSTHARETFSSNTVLFNTD</sequence>
<dbReference type="STRING" id="211165.GCA_000317285_00070"/>
<evidence type="ECO:0000313" key="2">
    <source>
        <dbReference type="Proteomes" id="UP000268857"/>
    </source>
</evidence>
<dbReference type="SUPFAM" id="SSF51713">
    <property type="entry name" value="tRNA-guanine transglycosylase"/>
    <property type="match status" value="1"/>
</dbReference>
<dbReference type="Gene3D" id="3.20.20.105">
    <property type="entry name" value="Queuine tRNA-ribosyltransferase-like"/>
    <property type="match status" value="1"/>
</dbReference>